<reference evidence="8" key="1">
    <citation type="journal article" date="2019" name="Int. J. Syst. Evol. Microbiol.">
        <title>The Global Catalogue of Microorganisms (GCM) 10K type strain sequencing project: providing services to taxonomists for standard genome sequencing and annotation.</title>
        <authorList>
            <consortium name="The Broad Institute Genomics Platform"/>
            <consortium name="The Broad Institute Genome Sequencing Center for Infectious Disease"/>
            <person name="Wu L."/>
            <person name="Ma J."/>
        </authorList>
    </citation>
    <scope>NUCLEOTIDE SEQUENCE [LARGE SCALE GENOMIC DNA]</scope>
    <source>
        <strain evidence="8">JCM 9092</strain>
    </source>
</reference>
<keyword evidence="8" id="KW-1185">Reference proteome</keyword>
<feature type="transmembrane region" description="Helical" evidence="6">
    <location>
        <begin position="184"/>
        <end position="203"/>
    </location>
</feature>
<comment type="caution">
    <text evidence="7">The sequence shown here is derived from an EMBL/GenBank/DDBJ whole genome shotgun (WGS) entry which is preliminary data.</text>
</comment>
<dbReference type="Proteomes" id="UP001501637">
    <property type="component" value="Unassembled WGS sequence"/>
</dbReference>
<evidence type="ECO:0000313" key="7">
    <source>
        <dbReference type="EMBL" id="GAA3085365.1"/>
    </source>
</evidence>
<dbReference type="InterPro" id="IPR038770">
    <property type="entry name" value="Na+/solute_symporter_sf"/>
</dbReference>
<name>A0ABP6M733_9ACTN</name>
<feature type="transmembrane region" description="Helical" evidence="6">
    <location>
        <begin position="20"/>
        <end position="42"/>
    </location>
</feature>
<dbReference type="InterPro" id="IPR004710">
    <property type="entry name" value="Bilac:Na_transpt"/>
</dbReference>
<keyword evidence="4 6" id="KW-0472">Membrane</keyword>
<evidence type="ECO:0000256" key="3">
    <source>
        <dbReference type="ARBA" id="ARBA00022989"/>
    </source>
</evidence>
<proteinExistence type="predicted"/>
<keyword evidence="3 6" id="KW-1133">Transmembrane helix</keyword>
<feature type="transmembrane region" description="Helical" evidence="6">
    <location>
        <begin position="245"/>
        <end position="269"/>
    </location>
</feature>
<evidence type="ECO:0000256" key="1">
    <source>
        <dbReference type="ARBA" id="ARBA00004141"/>
    </source>
</evidence>
<dbReference type="Pfam" id="PF01758">
    <property type="entry name" value="SBF"/>
    <property type="match status" value="1"/>
</dbReference>
<gene>
    <name evidence="7" type="ORF">GCM10010449_06370</name>
</gene>
<feature type="region of interest" description="Disordered" evidence="5">
    <location>
        <begin position="306"/>
        <end position="346"/>
    </location>
</feature>
<evidence type="ECO:0000256" key="5">
    <source>
        <dbReference type="SAM" id="MobiDB-lite"/>
    </source>
</evidence>
<accession>A0ABP6M733</accession>
<feature type="transmembrane region" description="Helical" evidence="6">
    <location>
        <begin position="275"/>
        <end position="296"/>
    </location>
</feature>
<feature type="transmembrane region" description="Helical" evidence="6">
    <location>
        <begin position="82"/>
        <end position="102"/>
    </location>
</feature>
<dbReference type="Gene3D" id="1.20.1530.20">
    <property type="match status" value="1"/>
</dbReference>
<feature type="compositionally biased region" description="Low complexity" evidence="5">
    <location>
        <begin position="306"/>
        <end position="334"/>
    </location>
</feature>
<feature type="transmembrane region" description="Helical" evidence="6">
    <location>
        <begin position="153"/>
        <end position="172"/>
    </location>
</feature>
<comment type="subcellular location">
    <subcellularLocation>
        <location evidence="1">Membrane</location>
        <topology evidence="1">Multi-pass membrane protein</topology>
    </subcellularLocation>
</comment>
<feature type="transmembrane region" description="Helical" evidence="6">
    <location>
        <begin position="209"/>
        <end position="233"/>
    </location>
</feature>
<protein>
    <submittedName>
        <fullName evidence="7">Bile acid:sodium symporter family protein</fullName>
    </submittedName>
</protein>
<organism evidence="7 8">
    <name type="scientific">Streptomyces rectiviolaceus</name>
    <dbReference type="NCBI Taxonomy" id="332591"/>
    <lineage>
        <taxon>Bacteria</taxon>
        <taxon>Bacillati</taxon>
        <taxon>Actinomycetota</taxon>
        <taxon>Actinomycetes</taxon>
        <taxon>Kitasatosporales</taxon>
        <taxon>Streptomycetaceae</taxon>
        <taxon>Streptomyces</taxon>
    </lineage>
</organism>
<feature type="transmembrane region" description="Helical" evidence="6">
    <location>
        <begin position="109"/>
        <end position="133"/>
    </location>
</feature>
<sequence>MVVDFSSSFPESVPVDSPLTTYLLPAVLAVIMFGLGLGLCVADFRRIAAYPRPVAVALVCQLVLLPAACLGLVLAFDLSPALAVGMMLLAASPGGTMANIFSHLFGGDVALNVTLTAINSVIAVVTLPIVVNLSLDHFMTGTDEALGLRFDKTLQVFLIVLVPVAAGMLVRHRRPGFAERSTRIVKVTAIAALVGIIIAALAAERENVLGYLADVGLVVFLFGAISLTLGYGATRLARGDHRQSVATCFEIGMHNTTLSMAIALSPSLLDSTRMAIPSAVYAVAMFVMALTAGFLLRRIAPAETAAGSAGAPPASAAESGTPSKRVGPRRFPWPARRRPAVGRDRL</sequence>
<feature type="transmembrane region" description="Helical" evidence="6">
    <location>
        <begin position="54"/>
        <end position="76"/>
    </location>
</feature>
<dbReference type="InterPro" id="IPR002657">
    <property type="entry name" value="BilAc:Na_symport/Acr3"/>
</dbReference>
<evidence type="ECO:0000256" key="2">
    <source>
        <dbReference type="ARBA" id="ARBA00022692"/>
    </source>
</evidence>
<dbReference type="EMBL" id="BAAAUG010000013">
    <property type="protein sequence ID" value="GAA3085365.1"/>
    <property type="molecule type" value="Genomic_DNA"/>
</dbReference>
<evidence type="ECO:0000256" key="4">
    <source>
        <dbReference type="ARBA" id="ARBA00023136"/>
    </source>
</evidence>
<dbReference type="PANTHER" id="PTHR10361:SF24">
    <property type="entry name" value="P3 PROTEIN"/>
    <property type="match status" value="1"/>
</dbReference>
<dbReference type="PANTHER" id="PTHR10361">
    <property type="entry name" value="SODIUM-BILE ACID COTRANSPORTER"/>
    <property type="match status" value="1"/>
</dbReference>
<evidence type="ECO:0000256" key="6">
    <source>
        <dbReference type="SAM" id="Phobius"/>
    </source>
</evidence>
<evidence type="ECO:0000313" key="8">
    <source>
        <dbReference type="Proteomes" id="UP001501637"/>
    </source>
</evidence>
<keyword evidence="2 6" id="KW-0812">Transmembrane</keyword>